<name>A0A9P4KIG5_9PLEO</name>
<dbReference type="OrthoDB" id="64477at2759"/>
<evidence type="ECO:0000313" key="3">
    <source>
        <dbReference type="Proteomes" id="UP000800093"/>
    </source>
</evidence>
<dbReference type="Gene3D" id="3.40.630.30">
    <property type="match status" value="1"/>
</dbReference>
<dbReference type="PANTHER" id="PTHR43415:SF3">
    <property type="entry name" value="GNAT-FAMILY ACETYLTRANSFERASE"/>
    <property type="match status" value="1"/>
</dbReference>
<dbReference type="PROSITE" id="PS51186">
    <property type="entry name" value="GNAT"/>
    <property type="match status" value="1"/>
</dbReference>
<protein>
    <submittedName>
        <fullName evidence="2">Acyl-CoA N-acyltransferase</fullName>
    </submittedName>
</protein>
<evidence type="ECO:0000313" key="2">
    <source>
        <dbReference type="EMBL" id="KAF2267190.1"/>
    </source>
</evidence>
<dbReference type="AlphaFoldDB" id="A0A9P4KIG5"/>
<dbReference type="PANTHER" id="PTHR43415">
    <property type="entry name" value="SPERMIDINE N(1)-ACETYLTRANSFERASE"/>
    <property type="match status" value="1"/>
</dbReference>
<organism evidence="2 3">
    <name type="scientific">Lojkania enalia</name>
    <dbReference type="NCBI Taxonomy" id="147567"/>
    <lineage>
        <taxon>Eukaryota</taxon>
        <taxon>Fungi</taxon>
        <taxon>Dikarya</taxon>
        <taxon>Ascomycota</taxon>
        <taxon>Pezizomycotina</taxon>
        <taxon>Dothideomycetes</taxon>
        <taxon>Pleosporomycetidae</taxon>
        <taxon>Pleosporales</taxon>
        <taxon>Pleosporales incertae sedis</taxon>
        <taxon>Lojkania</taxon>
    </lineage>
</organism>
<dbReference type="GO" id="GO:0016747">
    <property type="term" value="F:acyltransferase activity, transferring groups other than amino-acyl groups"/>
    <property type="evidence" value="ECO:0007669"/>
    <property type="project" value="InterPro"/>
</dbReference>
<dbReference type="Proteomes" id="UP000800093">
    <property type="component" value="Unassembled WGS sequence"/>
</dbReference>
<dbReference type="InterPro" id="IPR016181">
    <property type="entry name" value="Acyl_CoA_acyltransferase"/>
</dbReference>
<comment type="caution">
    <text evidence="2">The sequence shown here is derived from an EMBL/GenBank/DDBJ whole genome shotgun (WGS) entry which is preliminary data.</text>
</comment>
<dbReference type="Pfam" id="PF00583">
    <property type="entry name" value="Acetyltransf_1"/>
    <property type="match status" value="1"/>
</dbReference>
<feature type="domain" description="N-acetyltransferase" evidence="1">
    <location>
        <begin position="43"/>
        <end position="211"/>
    </location>
</feature>
<dbReference type="EMBL" id="ML986593">
    <property type="protein sequence ID" value="KAF2267190.1"/>
    <property type="molecule type" value="Genomic_DNA"/>
</dbReference>
<evidence type="ECO:0000259" key="1">
    <source>
        <dbReference type="PROSITE" id="PS51186"/>
    </source>
</evidence>
<sequence length="221" mass="25144">MHIQRDLFRSQRLAYRAVRIPEDNDLFDAINDDRIGYANSNASNIKLPGTKDARKWQKQVAEESLLGAVICLLPEESIGAIVPEGEDSGVESLELRTASRIAPTKYGTAIGQLTLKGLPPPLTHHRNTELAIDILPMYQAHGYGGEAIRWALHYAFHLVGLHRVTIRAFEWNEGALRLYERLGFVVEGRQREALWHEGRWWDGVEMGMLDREWKRLHGGNQ</sequence>
<dbReference type="InterPro" id="IPR000182">
    <property type="entry name" value="GNAT_dom"/>
</dbReference>
<dbReference type="SUPFAM" id="SSF55729">
    <property type="entry name" value="Acyl-CoA N-acyltransferases (Nat)"/>
    <property type="match status" value="1"/>
</dbReference>
<keyword evidence="3" id="KW-1185">Reference proteome</keyword>
<accession>A0A9P4KIG5</accession>
<gene>
    <name evidence="2" type="ORF">CC78DRAFT_530988</name>
</gene>
<proteinExistence type="predicted"/>
<reference evidence="3" key="1">
    <citation type="journal article" date="2020" name="Stud. Mycol.">
        <title>101 Dothideomycetes genomes: A test case for predicting lifestyles and emergence of pathogens.</title>
        <authorList>
            <person name="Haridas S."/>
            <person name="Albert R."/>
            <person name="Binder M."/>
            <person name="Bloem J."/>
            <person name="LaButti K."/>
            <person name="Salamov A."/>
            <person name="Andreopoulos B."/>
            <person name="Baker S."/>
            <person name="Barry K."/>
            <person name="Bills G."/>
            <person name="Bluhm B."/>
            <person name="Cannon C."/>
            <person name="Castanera R."/>
            <person name="Culley D."/>
            <person name="Daum C."/>
            <person name="Ezra D."/>
            <person name="Gonzalez J."/>
            <person name="Henrissat B."/>
            <person name="Kuo A."/>
            <person name="Liang C."/>
            <person name="Lipzen A."/>
            <person name="Lutzoni F."/>
            <person name="Magnuson J."/>
            <person name="Mondo S."/>
            <person name="Nolan M."/>
            <person name="Ohm R."/>
            <person name="Pangilinan J."/>
            <person name="Park H.-J."/>
            <person name="Ramirez L."/>
            <person name="Alfaro M."/>
            <person name="Sun H."/>
            <person name="Tritt A."/>
            <person name="Yoshinaga Y."/>
            <person name="Zwiers L.-H."/>
            <person name="Turgeon B."/>
            <person name="Goodwin S."/>
            <person name="Spatafora J."/>
            <person name="Crous P."/>
            <person name="Grigoriev I."/>
        </authorList>
    </citation>
    <scope>NUCLEOTIDE SEQUENCE [LARGE SCALE GENOMIC DNA]</scope>
    <source>
        <strain evidence="3">CBS 304.66</strain>
    </source>
</reference>